<evidence type="ECO:0000256" key="10">
    <source>
        <dbReference type="PROSITE-ProRule" id="PRU10141"/>
    </source>
</evidence>
<dbReference type="SUPFAM" id="SSF56112">
    <property type="entry name" value="Protein kinase-like (PK-like)"/>
    <property type="match status" value="1"/>
</dbReference>
<dbReference type="Pfam" id="PF00069">
    <property type="entry name" value="Pkinase"/>
    <property type="match status" value="1"/>
</dbReference>
<keyword evidence="6" id="KW-0808">Transferase</keyword>
<dbReference type="FunFam" id="3.30.200.20:FF:000769">
    <property type="entry name" value="Mitogen-activated protein kinase 14"/>
    <property type="match status" value="1"/>
</dbReference>
<evidence type="ECO:0000256" key="7">
    <source>
        <dbReference type="ARBA" id="ARBA00022741"/>
    </source>
</evidence>
<evidence type="ECO:0000259" key="11">
    <source>
        <dbReference type="PROSITE" id="PS50011"/>
    </source>
</evidence>
<dbReference type="InterPro" id="IPR017441">
    <property type="entry name" value="Protein_kinase_ATP_BS"/>
</dbReference>
<dbReference type="EC" id="2.7.11.24" evidence="3"/>
<evidence type="ECO:0000256" key="4">
    <source>
        <dbReference type="ARBA" id="ARBA00022527"/>
    </source>
</evidence>
<protein>
    <recommendedName>
        <fullName evidence="3">mitogen-activated protein kinase</fullName>
        <ecNumber evidence="3">2.7.11.24</ecNumber>
    </recommendedName>
</protein>
<keyword evidence="8" id="KW-0418">Kinase</keyword>
<keyword evidence="13" id="KW-1185">Reference proteome</keyword>
<dbReference type="InterPro" id="IPR050117">
    <property type="entry name" value="MAPK"/>
</dbReference>
<dbReference type="InterPro" id="IPR011009">
    <property type="entry name" value="Kinase-like_dom_sf"/>
</dbReference>
<dbReference type="Gene3D" id="3.30.200.20">
    <property type="entry name" value="Phosphorylase Kinase, domain 1"/>
    <property type="match status" value="1"/>
</dbReference>
<dbReference type="PROSITE" id="PS01351">
    <property type="entry name" value="MAPK"/>
    <property type="match status" value="1"/>
</dbReference>
<evidence type="ECO:0000256" key="3">
    <source>
        <dbReference type="ARBA" id="ARBA00012411"/>
    </source>
</evidence>
<keyword evidence="4" id="KW-0723">Serine/threonine-protein kinase</keyword>
<dbReference type="InterPro" id="IPR000719">
    <property type="entry name" value="Prot_kinase_dom"/>
</dbReference>
<evidence type="ECO:0000256" key="6">
    <source>
        <dbReference type="ARBA" id="ARBA00022679"/>
    </source>
</evidence>
<comment type="cofactor">
    <cofactor evidence="1">
        <name>Mg(2+)</name>
        <dbReference type="ChEBI" id="CHEBI:18420"/>
    </cofactor>
</comment>
<evidence type="ECO:0000313" key="13">
    <source>
        <dbReference type="Proteomes" id="UP001497497"/>
    </source>
</evidence>
<evidence type="ECO:0000256" key="5">
    <source>
        <dbReference type="ARBA" id="ARBA00022553"/>
    </source>
</evidence>
<evidence type="ECO:0000256" key="2">
    <source>
        <dbReference type="ARBA" id="ARBA00008832"/>
    </source>
</evidence>
<evidence type="ECO:0000256" key="9">
    <source>
        <dbReference type="ARBA" id="ARBA00022840"/>
    </source>
</evidence>
<evidence type="ECO:0000313" key="12">
    <source>
        <dbReference type="EMBL" id="CAL1539069.1"/>
    </source>
</evidence>
<proteinExistence type="inferred from homology"/>
<comment type="caution">
    <text evidence="12">The sequence shown here is derived from an EMBL/GenBank/DDBJ whole genome shotgun (WGS) entry which is preliminary data.</text>
</comment>
<dbReference type="FunFam" id="1.10.510.10:FF:000063">
    <property type="entry name" value="Mitogen-activated protein kinase 14"/>
    <property type="match status" value="1"/>
</dbReference>
<sequence>MADTAQRKPGLVTVELNKTIWEVPSRYKIQNPVGIGAYGQVVSATDNLLCTRVAIKKLARPFQTAIHAKRTYRELRMLRHMNHENVIDLIDVFTPTVTLQDFTDVYLVTPLMGADLNNILKTQRLSDDHVQFLVYQILRGLKYIHSAGILHRDLKPSNIAVNEDCELRILDFGLARLTDEEMTGYVATRWYRAPEIMLNWMHYNQTVDIWSVGCIMAEMLTGRPLFPGSDHIDQLTRILNLVGTPNDELMEEIKSQDAKLFIKSLPVMTRKDFKQVFAGSNPLAIDLLEKMLDLNTKSRLNATQALAHEYLKQYADPADEPVSEKYDMTFEDYDLSINEWKQLVFEEIEKFQAAHQLS</sequence>
<dbReference type="PANTHER" id="PTHR24055">
    <property type="entry name" value="MITOGEN-ACTIVATED PROTEIN KINASE"/>
    <property type="match status" value="1"/>
</dbReference>
<keyword evidence="5" id="KW-0597">Phosphoprotein</keyword>
<gene>
    <name evidence="12" type="ORF">GSLYS_00012890001</name>
</gene>
<dbReference type="AlphaFoldDB" id="A0AAV2HZN1"/>
<organism evidence="12 13">
    <name type="scientific">Lymnaea stagnalis</name>
    <name type="common">Great pond snail</name>
    <name type="synonym">Helix stagnalis</name>
    <dbReference type="NCBI Taxonomy" id="6523"/>
    <lineage>
        <taxon>Eukaryota</taxon>
        <taxon>Metazoa</taxon>
        <taxon>Spiralia</taxon>
        <taxon>Lophotrochozoa</taxon>
        <taxon>Mollusca</taxon>
        <taxon>Gastropoda</taxon>
        <taxon>Heterobranchia</taxon>
        <taxon>Euthyneura</taxon>
        <taxon>Panpulmonata</taxon>
        <taxon>Hygrophila</taxon>
        <taxon>Lymnaeoidea</taxon>
        <taxon>Lymnaeidae</taxon>
        <taxon>Lymnaea</taxon>
    </lineage>
</organism>
<accession>A0AAV2HZN1</accession>
<name>A0AAV2HZN1_LYMST</name>
<dbReference type="SMART" id="SM00220">
    <property type="entry name" value="S_TKc"/>
    <property type="match status" value="1"/>
</dbReference>
<dbReference type="GO" id="GO:0005524">
    <property type="term" value="F:ATP binding"/>
    <property type="evidence" value="ECO:0007669"/>
    <property type="project" value="UniProtKB-UniRule"/>
</dbReference>
<dbReference type="PRINTS" id="PR01773">
    <property type="entry name" value="P38MAPKINASE"/>
</dbReference>
<dbReference type="InterPro" id="IPR008352">
    <property type="entry name" value="MAPK_HOG-like"/>
</dbReference>
<feature type="domain" description="Protein kinase" evidence="11">
    <location>
        <begin position="27"/>
        <end position="311"/>
    </location>
</feature>
<dbReference type="EMBL" id="CAXITT010000324">
    <property type="protein sequence ID" value="CAL1539069.1"/>
    <property type="molecule type" value="Genomic_DNA"/>
</dbReference>
<dbReference type="Proteomes" id="UP001497497">
    <property type="component" value="Unassembled WGS sequence"/>
</dbReference>
<dbReference type="CDD" id="cd07851">
    <property type="entry name" value="STKc_p38"/>
    <property type="match status" value="1"/>
</dbReference>
<feature type="binding site" evidence="10">
    <location>
        <position position="57"/>
    </location>
    <ligand>
        <name>ATP</name>
        <dbReference type="ChEBI" id="CHEBI:30616"/>
    </ligand>
</feature>
<dbReference type="InterPro" id="IPR003527">
    <property type="entry name" value="MAP_kinase_CS"/>
</dbReference>
<comment type="similarity">
    <text evidence="2">Belongs to the protein kinase superfamily. CMGC Ser/Thr protein kinase family. MAP kinase subfamily.</text>
</comment>
<keyword evidence="7 10" id="KW-0547">Nucleotide-binding</keyword>
<reference evidence="12 13" key="1">
    <citation type="submission" date="2024-04" db="EMBL/GenBank/DDBJ databases">
        <authorList>
            <consortium name="Genoscope - CEA"/>
            <person name="William W."/>
        </authorList>
    </citation>
    <scope>NUCLEOTIDE SEQUENCE [LARGE SCALE GENOMIC DNA]</scope>
</reference>
<dbReference type="PROSITE" id="PS50011">
    <property type="entry name" value="PROTEIN_KINASE_DOM"/>
    <property type="match status" value="1"/>
</dbReference>
<evidence type="ECO:0000256" key="1">
    <source>
        <dbReference type="ARBA" id="ARBA00001946"/>
    </source>
</evidence>
<dbReference type="GO" id="GO:0004707">
    <property type="term" value="F:MAP kinase activity"/>
    <property type="evidence" value="ECO:0007669"/>
    <property type="project" value="UniProtKB-EC"/>
</dbReference>
<evidence type="ECO:0000256" key="8">
    <source>
        <dbReference type="ARBA" id="ARBA00022777"/>
    </source>
</evidence>
<dbReference type="PROSITE" id="PS00107">
    <property type="entry name" value="PROTEIN_KINASE_ATP"/>
    <property type="match status" value="1"/>
</dbReference>
<dbReference type="Gene3D" id="1.10.510.10">
    <property type="entry name" value="Transferase(Phosphotransferase) domain 1"/>
    <property type="match status" value="1"/>
</dbReference>
<keyword evidence="9 10" id="KW-0067">ATP-binding</keyword>